<protein>
    <recommendedName>
        <fullName evidence="3">Flagellar biosynthesis protein FlhG</fullName>
    </recommendedName>
</protein>
<proteinExistence type="predicted"/>
<gene>
    <name evidence="1" type="ORF">DENOEST_3395</name>
</gene>
<dbReference type="RefSeq" id="WP_145769298.1">
    <property type="nucleotide sequence ID" value="NZ_LR778301.1"/>
</dbReference>
<dbReference type="OrthoDB" id="5296586at2"/>
<sequence length="266" mass="27732">MSELDGGSDQAAGLRRLFGSPSAQVIAFAPGVADVKQGAFLARTATMLAGMGQGVAVVDENGGSDGPLASLGVAEGHDLFQALTGECTVRQTMVHVAPLLRAASARRAARVMERGEYGLSERYAAFLAEAKRDAAYVLINCARRAKGASLSPLAIDARHVVVVTTAAAASITAAYALIKRIVGERGHGGLHLAVTGASDEGEARVVFANMQRVARDHLGVTIDYLGYGREHLAHGLTRHLPPGVESPTRNPLPLPRQAVAARDSVI</sequence>
<dbReference type="Gene3D" id="3.40.50.300">
    <property type="entry name" value="P-loop containing nucleotide triphosphate hydrolases"/>
    <property type="match status" value="1"/>
</dbReference>
<dbReference type="AlphaFoldDB" id="A0A6S6XWZ8"/>
<organism evidence="1 2">
    <name type="scientific">Denitratisoma oestradiolicum</name>
    <dbReference type="NCBI Taxonomy" id="311182"/>
    <lineage>
        <taxon>Bacteria</taxon>
        <taxon>Pseudomonadati</taxon>
        <taxon>Pseudomonadota</taxon>
        <taxon>Betaproteobacteria</taxon>
        <taxon>Nitrosomonadales</taxon>
        <taxon>Sterolibacteriaceae</taxon>
        <taxon>Denitratisoma</taxon>
    </lineage>
</organism>
<evidence type="ECO:0008006" key="3">
    <source>
        <dbReference type="Google" id="ProtNLM"/>
    </source>
</evidence>
<keyword evidence="2" id="KW-1185">Reference proteome</keyword>
<dbReference type="SUPFAM" id="SSF52540">
    <property type="entry name" value="P-loop containing nucleoside triphosphate hydrolases"/>
    <property type="match status" value="1"/>
</dbReference>
<dbReference type="Proteomes" id="UP000515733">
    <property type="component" value="Chromosome"/>
</dbReference>
<dbReference type="EMBL" id="LR778301">
    <property type="protein sequence ID" value="CAB1370549.1"/>
    <property type="molecule type" value="Genomic_DNA"/>
</dbReference>
<accession>A0A6S6XWZ8</accession>
<reference evidence="1 2" key="1">
    <citation type="submission" date="2020-03" db="EMBL/GenBank/DDBJ databases">
        <authorList>
            <consortium name="Genoscope - CEA"/>
            <person name="William W."/>
        </authorList>
    </citation>
    <scope>NUCLEOTIDE SEQUENCE [LARGE SCALE GENOMIC DNA]</scope>
    <source>
        <strain evidence="2">DSM 16959</strain>
    </source>
</reference>
<dbReference type="InterPro" id="IPR027417">
    <property type="entry name" value="P-loop_NTPase"/>
</dbReference>
<dbReference type="KEGG" id="doe:DENOEST_3395"/>
<evidence type="ECO:0000313" key="1">
    <source>
        <dbReference type="EMBL" id="CAB1370549.1"/>
    </source>
</evidence>
<evidence type="ECO:0000313" key="2">
    <source>
        <dbReference type="Proteomes" id="UP000515733"/>
    </source>
</evidence>
<name>A0A6S6XWZ8_9PROT</name>